<evidence type="ECO:0000259" key="3">
    <source>
        <dbReference type="SMART" id="SM00829"/>
    </source>
</evidence>
<protein>
    <submittedName>
        <fullName evidence="4">Zinc-binding dehydrogenase</fullName>
    </submittedName>
</protein>
<feature type="domain" description="Enoyl reductase (ER)" evidence="3">
    <location>
        <begin position="10"/>
        <end position="307"/>
    </location>
</feature>
<comment type="caution">
    <text evidence="4">The sequence shown here is derived from an EMBL/GenBank/DDBJ whole genome shotgun (WGS) entry which is preliminary data.</text>
</comment>
<dbReference type="SUPFAM" id="SSF51735">
    <property type="entry name" value="NAD(P)-binding Rossmann-fold domains"/>
    <property type="match status" value="1"/>
</dbReference>
<dbReference type="InterPro" id="IPR011032">
    <property type="entry name" value="GroES-like_sf"/>
</dbReference>
<dbReference type="OrthoDB" id="9780520at2"/>
<dbReference type="PANTHER" id="PTHR48106:SF13">
    <property type="entry name" value="QUINONE OXIDOREDUCTASE-RELATED"/>
    <property type="match status" value="1"/>
</dbReference>
<dbReference type="Pfam" id="PF13602">
    <property type="entry name" value="ADH_zinc_N_2"/>
    <property type="match status" value="1"/>
</dbReference>
<reference evidence="4 5" key="1">
    <citation type="submission" date="2019-07" db="EMBL/GenBank/DDBJ databases">
        <title>Cryptosporangium phraense sp. nov., isolated from plant litter.</title>
        <authorList>
            <person name="Suriyachadkun C."/>
        </authorList>
    </citation>
    <scope>NUCLEOTIDE SEQUENCE [LARGE SCALE GENOMIC DNA]</scope>
    <source>
        <strain evidence="4 5">A-T 5661</strain>
    </source>
</reference>
<sequence length="309" mass="31104">MRAIQLTAFGDPSVLVPVDVPDPVPASDQVLVDVERVSISFVETQIRAGRPPRAFPLPEPPFIPGNGVGGVVSAVGPGVDPGLVGRRVFATTGGHGGYASKAVAAVSDLVEIPAGISTADGVALATDGRTALGLFRLAAPGAGEIVLVESAAGGVGTLLVQLSLRAGARVIGVSSGGKLNIVKKRTEAIDYGQPEWADRVRELTAGAAVDVVFDGVGGAVGTAAAGLVSTAGRFVIHGAASGSMTDPATVNARILTLRDIRETVAELSRDALTSGLSPLVGQVLPLERAADAHARIEARTAVGKTLLAV</sequence>
<dbReference type="GO" id="GO:0035925">
    <property type="term" value="F:mRNA 3'-UTR AU-rich region binding"/>
    <property type="evidence" value="ECO:0007669"/>
    <property type="project" value="TreeGrafter"/>
</dbReference>
<organism evidence="4 5">
    <name type="scientific">Cryptosporangium phraense</name>
    <dbReference type="NCBI Taxonomy" id="2593070"/>
    <lineage>
        <taxon>Bacteria</taxon>
        <taxon>Bacillati</taxon>
        <taxon>Actinomycetota</taxon>
        <taxon>Actinomycetes</taxon>
        <taxon>Cryptosporangiales</taxon>
        <taxon>Cryptosporangiaceae</taxon>
        <taxon>Cryptosporangium</taxon>
    </lineage>
</organism>
<keyword evidence="2" id="KW-0560">Oxidoreductase</keyword>
<dbReference type="Pfam" id="PF08240">
    <property type="entry name" value="ADH_N"/>
    <property type="match status" value="1"/>
</dbReference>
<evidence type="ECO:0000313" key="5">
    <source>
        <dbReference type="Proteomes" id="UP000317982"/>
    </source>
</evidence>
<dbReference type="Gene3D" id="3.40.50.720">
    <property type="entry name" value="NAD(P)-binding Rossmann-like Domain"/>
    <property type="match status" value="1"/>
</dbReference>
<dbReference type="Gene3D" id="3.90.180.10">
    <property type="entry name" value="Medium-chain alcohol dehydrogenases, catalytic domain"/>
    <property type="match status" value="1"/>
</dbReference>
<dbReference type="SUPFAM" id="SSF50129">
    <property type="entry name" value="GroES-like"/>
    <property type="match status" value="1"/>
</dbReference>
<dbReference type="InParanoid" id="A0A545AM83"/>
<dbReference type="InterPro" id="IPR013154">
    <property type="entry name" value="ADH-like_N"/>
</dbReference>
<dbReference type="GO" id="GO:0070402">
    <property type="term" value="F:NADPH binding"/>
    <property type="evidence" value="ECO:0007669"/>
    <property type="project" value="TreeGrafter"/>
</dbReference>
<dbReference type="RefSeq" id="WP_142707118.1">
    <property type="nucleotide sequence ID" value="NZ_VIRS01000018.1"/>
</dbReference>
<proteinExistence type="predicted"/>
<dbReference type="GO" id="GO:0003960">
    <property type="term" value="F:quinone reductase (NADPH) activity"/>
    <property type="evidence" value="ECO:0007669"/>
    <property type="project" value="TreeGrafter"/>
</dbReference>
<dbReference type="AlphaFoldDB" id="A0A545AM83"/>
<keyword evidence="5" id="KW-1185">Reference proteome</keyword>
<dbReference type="GO" id="GO:0005829">
    <property type="term" value="C:cytosol"/>
    <property type="evidence" value="ECO:0007669"/>
    <property type="project" value="TreeGrafter"/>
</dbReference>
<evidence type="ECO:0000256" key="2">
    <source>
        <dbReference type="ARBA" id="ARBA00023002"/>
    </source>
</evidence>
<name>A0A545AM83_9ACTN</name>
<dbReference type="InterPro" id="IPR020843">
    <property type="entry name" value="ER"/>
</dbReference>
<gene>
    <name evidence="4" type="ORF">FL583_24280</name>
</gene>
<dbReference type="InterPro" id="IPR036291">
    <property type="entry name" value="NAD(P)-bd_dom_sf"/>
</dbReference>
<dbReference type="PANTHER" id="PTHR48106">
    <property type="entry name" value="QUINONE OXIDOREDUCTASE PIG3-RELATED"/>
    <property type="match status" value="1"/>
</dbReference>
<evidence type="ECO:0000256" key="1">
    <source>
        <dbReference type="ARBA" id="ARBA00022857"/>
    </source>
</evidence>
<dbReference type="Proteomes" id="UP000317982">
    <property type="component" value="Unassembled WGS sequence"/>
</dbReference>
<dbReference type="EMBL" id="VIRS01000018">
    <property type="protein sequence ID" value="TQS42428.1"/>
    <property type="molecule type" value="Genomic_DNA"/>
</dbReference>
<accession>A0A545AM83</accession>
<dbReference type="SMART" id="SM00829">
    <property type="entry name" value="PKS_ER"/>
    <property type="match status" value="1"/>
</dbReference>
<evidence type="ECO:0000313" key="4">
    <source>
        <dbReference type="EMBL" id="TQS42428.1"/>
    </source>
</evidence>
<keyword evidence="1" id="KW-0521">NADP</keyword>